<reference evidence="2 3" key="1">
    <citation type="submission" date="2020-03" db="EMBL/GenBank/DDBJ databases">
        <title>Genomic Encyclopedia of Type Strains, Phase IV (KMG-IV): sequencing the most valuable type-strain genomes for metagenomic binning, comparative biology and taxonomic classification.</title>
        <authorList>
            <person name="Goeker M."/>
        </authorList>
    </citation>
    <scope>NUCLEOTIDE SEQUENCE [LARGE SCALE GENOMIC DNA]</scope>
    <source>
        <strain evidence="2 3">DSM 19867</strain>
    </source>
</reference>
<sequence length="89" mass="9589">MRRVWLVLAAGIAITAAGVAVADNLTSARQTDYFAPGKHRFYVWCGQGGDYTAIERGASAEDAQLRLYNGAKAKGRATCWPVWQGKISG</sequence>
<dbReference type="EMBL" id="JAASRM010000001">
    <property type="protein sequence ID" value="NIK87980.1"/>
    <property type="molecule type" value="Genomic_DNA"/>
</dbReference>
<dbReference type="Proteomes" id="UP000570514">
    <property type="component" value="Unassembled WGS sequence"/>
</dbReference>
<evidence type="ECO:0000313" key="2">
    <source>
        <dbReference type="EMBL" id="NIK87980.1"/>
    </source>
</evidence>
<accession>A0A846MYA1</accession>
<evidence type="ECO:0000313" key="3">
    <source>
        <dbReference type="Proteomes" id="UP000570514"/>
    </source>
</evidence>
<dbReference type="RefSeq" id="WP_167082027.1">
    <property type="nucleotide sequence ID" value="NZ_BAAADC010000001.1"/>
</dbReference>
<dbReference type="AlphaFoldDB" id="A0A846MYA1"/>
<comment type="caution">
    <text evidence="2">The sequence shown here is derived from an EMBL/GenBank/DDBJ whole genome shotgun (WGS) entry which is preliminary data.</text>
</comment>
<protein>
    <submittedName>
        <fullName evidence="2">Uncharacterized protein</fullName>
    </submittedName>
</protein>
<keyword evidence="1" id="KW-0732">Signal</keyword>
<evidence type="ECO:0000256" key="1">
    <source>
        <dbReference type="SAM" id="SignalP"/>
    </source>
</evidence>
<gene>
    <name evidence="2" type="ORF">FHS83_001298</name>
</gene>
<proteinExistence type="predicted"/>
<name>A0A846MYA1_9PROT</name>
<organism evidence="2 3">
    <name type="scientific">Rhizomicrobium palustre</name>
    <dbReference type="NCBI Taxonomy" id="189966"/>
    <lineage>
        <taxon>Bacteria</taxon>
        <taxon>Pseudomonadati</taxon>
        <taxon>Pseudomonadota</taxon>
        <taxon>Alphaproteobacteria</taxon>
        <taxon>Micropepsales</taxon>
        <taxon>Micropepsaceae</taxon>
        <taxon>Rhizomicrobium</taxon>
    </lineage>
</organism>
<feature type="chain" id="PRO_5032683683" evidence="1">
    <location>
        <begin position="23"/>
        <end position="89"/>
    </location>
</feature>
<feature type="signal peptide" evidence="1">
    <location>
        <begin position="1"/>
        <end position="22"/>
    </location>
</feature>
<keyword evidence="3" id="KW-1185">Reference proteome</keyword>